<gene>
    <name evidence="1" type="ORF">SacglDRAFT_01509</name>
</gene>
<reference evidence="2" key="2">
    <citation type="submission" date="2012-01" db="EMBL/GenBank/DDBJ databases">
        <title>Noncontiguous Finished sequence of chromosome of Saccharomonospora glauca K62.</title>
        <authorList>
            <consortium name="US DOE Joint Genome Institute"/>
            <person name="Lucas S."/>
            <person name="Han J."/>
            <person name="Lapidus A."/>
            <person name="Cheng J.-F."/>
            <person name="Goodwin L."/>
            <person name="Pitluck S."/>
            <person name="Peters L."/>
            <person name="Mikhailova N."/>
            <person name="Held B."/>
            <person name="Detter J.C."/>
            <person name="Han C."/>
            <person name="Tapia R."/>
            <person name="Land M."/>
            <person name="Hauser L."/>
            <person name="Kyrpides N."/>
            <person name="Ivanova N."/>
            <person name="Pagani I."/>
            <person name="Brambilla E.-M."/>
            <person name="Klenk H.-P."/>
            <person name="Woyke T."/>
        </authorList>
    </citation>
    <scope>NUCLEOTIDE SEQUENCE [LARGE SCALE GENOMIC DNA]</scope>
    <source>
        <strain evidence="2">K62</strain>
    </source>
</reference>
<dbReference type="STRING" id="928724.SacglDRAFT_01509"/>
<name>I1D0F7_9PSEU</name>
<protein>
    <submittedName>
        <fullName evidence="1">Uncharacterized protein</fullName>
    </submittedName>
</protein>
<dbReference type="EMBL" id="CM001484">
    <property type="protein sequence ID" value="EIE98431.1"/>
    <property type="molecule type" value="Genomic_DNA"/>
</dbReference>
<keyword evidence="2" id="KW-1185">Reference proteome</keyword>
<accession>I1D0F7</accession>
<evidence type="ECO:0000313" key="1">
    <source>
        <dbReference type="EMBL" id="EIE98431.1"/>
    </source>
</evidence>
<organism evidence="1 2">
    <name type="scientific">Saccharomonospora glauca K62</name>
    <dbReference type="NCBI Taxonomy" id="928724"/>
    <lineage>
        <taxon>Bacteria</taxon>
        <taxon>Bacillati</taxon>
        <taxon>Actinomycetota</taxon>
        <taxon>Actinomycetes</taxon>
        <taxon>Pseudonocardiales</taxon>
        <taxon>Pseudonocardiaceae</taxon>
        <taxon>Saccharomonospora</taxon>
    </lineage>
</organism>
<proteinExistence type="predicted"/>
<dbReference type="eggNOG" id="COG0776">
    <property type="taxonomic scope" value="Bacteria"/>
</dbReference>
<reference evidence="1 2" key="1">
    <citation type="submission" date="2011-09" db="EMBL/GenBank/DDBJ databases">
        <authorList>
            <consortium name="US DOE Joint Genome Institute (JGI-PGF)"/>
            <person name="Lucas S."/>
            <person name="Han J."/>
            <person name="Lapidus A."/>
            <person name="Cheng J.-F."/>
            <person name="Goodwin L."/>
            <person name="Pitluck S."/>
            <person name="Peters L."/>
            <person name="Land M.L."/>
            <person name="Hauser L."/>
            <person name="Brambilla E."/>
            <person name="Klenk H.-P."/>
            <person name="Woyke T.J."/>
        </authorList>
    </citation>
    <scope>NUCLEOTIDE SEQUENCE [LARGE SCALE GENOMIC DNA]</scope>
    <source>
        <strain evidence="1 2">K62</strain>
    </source>
</reference>
<dbReference type="Proteomes" id="UP000005087">
    <property type="component" value="Chromosome"/>
</dbReference>
<dbReference type="HOGENOM" id="CLU_128798_0_0_11"/>
<evidence type="ECO:0000313" key="2">
    <source>
        <dbReference type="Proteomes" id="UP000005087"/>
    </source>
</evidence>
<dbReference type="AlphaFoldDB" id="I1D0F7"/>
<sequence length="182" mass="19418">MDGTDRVSVWRRIFGPAVPDEIRERLAADEHVLAAAATGTGGHVAVSALGLWVPDGEGARRIGWDLISKAQWGGDVLTVTEAEVADRAGEALVLRDLPPVRHVLPKPGKIPYLVRQRVESSIRSRYRKELPGGGAWFVVRKLPGTDGAVLQVRPDPGTDPEVVRGIAEEAAAKLANGGGERA</sequence>